<dbReference type="Proteomes" id="UP000238071">
    <property type="component" value="Unassembled WGS sequence"/>
</dbReference>
<evidence type="ECO:0008006" key="4">
    <source>
        <dbReference type="Google" id="ProtNLM"/>
    </source>
</evidence>
<keyword evidence="1" id="KW-0732">Signal</keyword>
<evidence type="ECO:0000256" key="1">
    <source>
        <dbReference type="SAM" id="SignalP"/>
    </source>
</evidence>
<evidence type="ECO:0000313" key="2">
    <source>
        <dbReference type="EMBL" id="PPK69320.1"/>
    </source>
</evidence>
<sequence>MIKYAILTLLLTVSSLASGEPAHHCEKDAVVQAKKLLDFHFGLDDRTEIDQHVTVLKPIKNPAGKSKFDVLEVYGHIYKGTYRMHFIYGQMADQCVLVGQEILELTDL</sequence>
<gene>
    <name evidence="2" type="ORF">B0F88_110106</name>
</gene>
<dbReference type="AlphaFoldDB" id="A0A2S6GVW8"/>
<keyword evidence="3" id="KW-1185">Reference proteome</keyword>
<dbReference type="EMBL" id="PTIY01000010">
    <property type="protein sequence ID" value="PPK69320.1"/>
    <property type="molecule type" value="Genomic_DNA"/>
</dbReference>
<protein>
    <recommendedName>
        <fullName evidence="4">Lipoprotein</fullName>
    </recommendedName>
</protein>
<feature type="signal peptide" evidence="1">
    <location>
        <begin position="1"/>
        <end position="19"/>
    </location>
</feature>
<accession>A0A2S6GVW8</accession>
<organism evidence="2 3">
    <name type="scientific">Methylobacter tundripaludum</name>
    <dbReference type="NCBI Taxonomy" id="173365"/>
    <lineage>
        <taxon>Bacteria</taxon>
        <taxon>Pseudomonadati</taxon>
        <taxon>Pseudomonadota</taxon>
        <taxon>Gammaproteobacteria</taxon>
        <taxon>Methylococcales</taxon>
        <taxon>Methylococcaceae</taxon>
        <taxon>Methylobacter</taxon>
    </lineage>
</organism>
<name>A0A2S6GVW8_9GAMM</name>
<reference evidence="2 3" key="1">
    <citation type="submission" date="2018-02" db="EMBL/GenBank/DDBJ databases">
        <title>Subsurface microbial communities from deep shales in Ohio and West Virginia, USA.</title>
        <authorList>
            <person name="Wrighton K."/>
        </authorList>
    </citation>
    <scope>NUCLEOTIDE SEQUENCE [LARGE SCALE GENOMIC DNA]</scope>
    <source>
        <strain evidence="2 3">OWC-G53F</strain>
    </source>
</reference>
<feature type="chain" id="PRO_5015449803" description="Lipoprotein" evidence="1">
    <location>
        <begin position="20"/>
        <end position="108"/>
    </location>
</feature>
<proteinExistence type="predicted"/>
<comment type="caution">
    <text evidence="2">The sequence shown here is derived from an EMBL/GenBank/DDBJ whole genome shotgun (WGS) entry which is preliminary data.</text>
</comment>
<dbReference type="RefSeq" id="WP_219820850.1">
    <property type="nucleotide sequence ID" value="NZ_PTIY01000010.1"/>
</dbReference>
<evidence type="ECO:0000313" key="3">
    <source>
        <dbReference type="Proteomes" id="UP000238071"/>
    </source>
</evidence>